<evidence type="ECO:0000256" key="1">
    <source>
        <dbReference type="SAM" id="MobiDB-lite"/>
    </source>
</evidence>
<feature type="compositionally biased region" description="Low complexity" evidence="1">
    <location>
        <begin position="295"/>
        <end position="317"/>
    </location>
</feature>
<feature type="region of interest" description="Disordered" evidence="1">
    <location>
        <begin position="265"/>
        <end position="317"/>
    </location>
</feature>
<keyword evidence="3" id="KW-1185">Reference proteome</keyword>
<sequence length="477" mass="52429">MVLAAASLRQKNPAPASDWAKSKLGGSDVLLLNRVSIPLSRKDVPDSTVTQHIREVWGGYPTGVSSDDINRETKKEFIALKNRLQESASSRWKSEIVARARNNGVHKAGRNKDLVDMFEDLVRLLTIDPDLDIDNVVKCGSVVYPILNSNKEKTVKEIVEALTTEFGIRYRDNTAFGARDAVYQLVVKNSLQTIRKNFNKPTNKKLKDKRLYLNENQIDGSCELLGGRRVSSDIAFSYHNIGNLDKACSVLAGVKGKVDMVKRASERASTCGASRRPSVESAELPPRRAKNQRKTPSTSAFSSSSSNSSSSTKISLSSQHDDPDICCAASNASTICSDTSRHENLQAAPPTQEIIPPSSNDFSEFMPFTGDVGNTPRTFQMSDTTLPELISTEECIALIEQGNVGLVQRRVDQDKYTAIGNGDMHQKQNSQSRIFSSTTCPPPPQFQSSLFREQDSALFRCDSYINHHGGPGPSDKV</sequence>
<comment type="caution">
    <text evidence="2">The sequence shown here is derived from an EMBL/GenBank/DDBJ whole genome shotgun (WGS) entry which is preliminary data.</text>
</comment>
<gene>
    <name evidence="2" type="ORF">SEMRO_780_G201482.1</name>
</gene>
<name>A0A9N8E9N2_9STRA</name>
<accession>A0A9N8E9N2</accession>
<dbReference type="AlphaFoldDB" id="A0A9N8E9N2"/>
<evidence type="ECO:0000313" key="2">
    <source>
        <dbReference type="EMBL" id="CAB9516405.1"/>
    </source>
</evidence>
<dbReference type="Proteomes" id="UP001153069">
    <property type="component" value="Unassembled WGS sequence"/>
</dbReference>
<reference evidence="2" key="1">
    <citation type="submission" date="2020-06" db="EMBL/GenBank/DDBJ databases">
        <authorList>
            <consortium name="Plant Systems Biology data submission"/>
        </authorList>
    </citation>
    <scope>NUCLEOTIDE SEQUENCE</scope>
    <source>
        <strain evidence="2">D6</strain>
    </source>
</reference>
<protein>
    <submittedName>
        <fullName evidence="2">Uncharacterized protein</fullName>
    </submittedName>
</protein>
<proteinExistence type="predicted"/>
<feature type="region of interest" description="Disordered" evidence="1">
    <location>
        <begin position="423"/>
        <end position="442"/>
    </location>
</feature>
<dbReference type="EMBL" id="CAICTM010000779">
    <property type="protein sequence ID" value="CAB9516405.1"/>
    <property type="molecule type" value="Genomic_DNA"/>
</dbReference>
<organism evidence="2 3">
    <name type="scientific">Seminavis robusta</name>
    <dbReference type="NCBI Taxonomy" id="568900"/>
    <lineage>
        <taxon>Eukaryota</taxon>
        <taxon>Sar</taxon>
        <taxon>Stramenopiles</taxon>
        <taxon>Ochrophyta</taxon>
        <taxon>Bacillariophyta</taxon>
        <taxon>Bacillariophyceae</taxon>
        <taxon>Bacillariophycidae</taxon>
        <taxon>Naviculales</taxon>
        <taxon>Naviculaceae</taxon>
        <taxon>Seminavis</taxon>
    </lineage>
</organism>
<evidence type="ECO:0000313" key="3">
    <source>
        <dbReference type="Proteomes" id="UP001153069"/>
    </source>
</evidence>
<feature type="compositionally biased region" description="Polar residues" evidence="1">
    <location>
        <begin position="427"/>
        <end position="439"/>
    </location>
</feature>